<dbReference type="Pfam" id="PF00917">
    <property type="entry name" value="MATH"/>
    <property type="match status" value="1"/>
</dbReference>
<dbReference type="InterPro" id="IPR052664">
    <property type="entry name" value="BTB-MATH_domain_protein"/>
</dbReference>
<dbReference type="Gene3D" id="3.30.710.10">
    <property type="entry name" value="Potassium Channel Kv1.1, Chain A"/>
    <property type="match status" value="1"/>
</dbReference>
<dbReference type="InterPro" id="IPR002083">
    <property type="entry name" value="MATH/TRAF_dom"/>
</dbReference>
<dbReference type="SMART" id="SM00225">
    <property type="entry name" value="BTB"/>
    <property type="match status" value="1"/>
</dbReference>
<dbReference type="PANTHER" id="PTHR22743">
    <property type="entry name" value="MEPRIN/TRAF-LIKE MATH FAMILY-C.ELEGANS"/>
    <property type="match status" value="1"/>
</dbReference>
<dbReference type="PROSITE" id="PS50097">
    <property type="entry name" value="BTB"/>
    <property type="match status" value="1"/>
</dbReference>
<dbReference type="CDD" id="cd18186">
    <property type="entry name" value="BTB_POZ_ZBTB_KLHL-like"/>
    <property type="match status" value="1"/>
</dbReference>
<dbReference type="PANTHER" id="PTHR22743:SF165">
    <property type="entry name" value="BTB AND MATH DOMAIN CONTAINING-RELATED"/>
    <property type="match status" value="1"/>
</dbReference>
<dbReference type="Proteomes" id="UP000827892">
    <property type="component" value="Chromosome IV"/>
</dbReference>
<reference evidence="2 3" key="1">
    <citation type="submission" date="2022-05" db="EMBL/GenBank/DDBJ databases">
        <title>Chromosome-level reference genomes for two strains of Caenorhabditis briggsae: an improved platform for comparative genomics.</title>
        <authorList>
            <person name="Stevens L."/>
            <person name="Andersen E.C."/>
        </authorList>
    </citation>
    <scope>NUCLEOTIDE SEQUENCE [LARGE SCALE GENOMIC DNA]</scope>
    <source>
        <strain evidence="2">QX1410_ONT</strain>
        <tissue evidence="2">Whole-organism</tissue>
    </source>
</reference>
<accession>A0AAE9D366</accession>
<name>A0AAE9D366_CAEBR</name>
<sequence>MSTTEEKNFGITHVFKNIDGLAKQNEMVGNVEKHFGAFWAVKLYKYQDGDLHIGLNCEKFQSHDWSIKTNFDILVGGQSFRTGSYLFTQDEKTFYFYSMHISENEFSNYEINETATVEVRVRISETTGIMQIESKNFSDDVAKESSDVALVVGDQKFFVSKMLLSFHSTYFKSLFNGNFSESGKSEIELKDIDPNVFQLFLELVYGISVVEDEKISELLKLADFFNCQTAIDRCEEFLFFRSYQPFEFKFQAALKYKMEKLKVKCYSQLSKNTDFSGLSPQDAHDYSPDDWKELFDKIVSLK</sequence>
<dbReference type="InterPro" id="IPR011333">
    <property type="entry name" value="SKP1/BTB/POZ_sf"/>
</dbReference>
<organism evidence="2 3">
    <name type="scientific">Caenorhabditis briggsae</name>
    <dbReference type="NCBI Taxonomy" id="6238"/>
    <lineage>
        <taxon>Eukaryota</taxon>
        <taxon>Metazoa</taxon>
        <taxon>Ecdysozoa</taxon>
        <taxon>Nematoda</taxon>
        <taxon>Chromadorea</taxon>
        <taxon>Rhabditida</taxon>
        <taxon>Rhabditina</taxon>
        <taxon>Rhabditomorpha</taxon>
        <taxon>Rhabditoidea</taxon>
        <taxon>Rhabditidae</taxon>
        <taxon>Peloderinae</taxon>
        <taxon>Caenorhabditis</taxon>
    </lineage>
</organism>
<gene>
    <name evidence="2" type="ORF">L3Y34_003388</name>
</gene>
<evidence type="ECO:0000259" key="1">
    <source>
        <dbReference type="PROSITE" id="PS50097"/>
    </source>
</evidence>
<feature type="domain" description="BTB" evidence="1">
    <location>
        <begin position="146"/>
        <end position="213"/>
    </location>
</feature>
<dbReference type="InterPro" id="IPR000210">
    <property type="entry name" value="BTB/POZ_dom"/>
</dbReference>
<dbReference type="AlphaFoldDB" id="A0AAE9D366"/>
<dbReference type="SMART" id="SM00061">
    <property type="entry name" value="MATH"/>
    <property type="match status" value="1"/>
</dbReference>
<evidence type="ECO:0000313" key="2">
    <source>
        <dbReference type="EMBL" id="ULT93842.1"/>
    </source>
</evidence>
<dbReference type="SUPFAM" id="SSF54695">
    <property type="entry name" value="POZ domain"/>
    <property type="match status" value="1"/>
</dbReference>
<dbReference type="Pfam" id="PF00651">
    <property type="entry name" value="BTB"/>
    <property type="match status" value="1"/>
</dbReference>
<dbReference type="EMBL" id="CP090894">
    <property type="protein sequence ID" value="ULT93842.1"/>
    <property type="molecule type" value="Genomic_DNA"/>
</dbReference>
<evidence type="ECO:0000313" key="3">
    <source>
        <dbReference type="Proteomes" id="UP000827892"/>
    </source>
</evidence>
<proteinExistence type="predicted"/>
<protein>
    <recommendedName>
        <fullName evidence="1">BTB domain-containing protein</fullName>
    </recommendedName>
</protein>
<dbReference type="CDD" id="cd00121">
    <property type="entry name" value="MATH"/>
    <property type="match status" value="1"/>
</dbReference>